<evidence type="ECO:0000313" key="3">
    <source>
        <dbReference type="EMBL" id="CAB9523742.1"/>
    </source>
</evidence>
<evidence type="ECO:0008006" key="5">
    <source>
        <dbReference type="Google" id="ProtNLM"/>
    </source>
</evidence>
<protein>
    <recommendedName>
        <fullName evidence="5">Transmembrane protein</fullName>
    </recommendedName>
</protein>
<evidence type="ECO:0000313" key="4">
    <source>
        <dbReference type="Proteomes" id="UP001153069"/>
    </source>
</evidence>
<evidence type="ECO:0000256" key="2">
    <source>
        <dbReference type="SAM" id="Phobius"/>
    </source>
</evidence>
<accession>A0A9N8EMA6</accession>
<reference evidence="3" key="1">
    <citation type="submission" date="2020-06" db="EMBL/GenBank/DDBJ databases">
        <authorList>
            <consortium name="Plant Systems Biology data submission"/>
        </authorList>
    </citation>
    <scope>NUCLEOTIDE SEQUENCE</scope>
    <source>
        <strain evidence="3">D6</strain>
    </source>
</reference>
<feature type="compositionally biased region" description="Low complexity" evidence="1">
    <location>
        <begin position="103"/>
        <end position="119"/>
    </location>
</feature>
<feature type="compositionally biased region" description="Basic residues" evidence="1">
    <location>
        <begin position="124"/>
        <end position="144"/>
    </location>
</feature>
<comment type="caution">
    <text evidence="3">The sequence shown here is derived from an EMBL/GenBank/DDBJ whole genome shotgun (WGS) entry which is preliminary data.</text>
</comment>
<dbReference type="Proteomes" id="UP001153069">
    <property type="component" value="Unassembled WGS sequence"/>
</dbReference>
<feature type="compositionally biased region" description="Low complexity" evidence="1">
    <location>
        <begin position="296"/>
        <end position="364"/>
    </location>
</feature>
<gene>
    <name evidence="3" type="ORF">SEMRO_1450_G273820.1</name>
</gene>
<keyword evidence="2" id="KW-1133">Transmembrane helix</keyword>
<sequence>MKAPRTPSPKRCREDDDSLDSVSFHSSSHRLPDSSSAEEEWHEKSASRRSPLSVALIFVFCAGIIFFTSESIRYASKVGVTYPEIETESLVVTSSHNTGDTRSPVPVTPKVVSPTLSSSQGKQQHYHQHAKTMRNAKKGKKGVKAKTEATQTTNQVSSQQHTTKALPVRGLSDKQQTAIQRKLKGGRGRGRRRRGMGGMGGGGRTNLRNDLLYLNGGLTPRASPNVETTPQLQRIMTNVQIFQPGIGFLPQGANIILAPGPRRRRRRGMGMGGGRGMGMGMGMGSSRSRDRERTPRPTAVPTRRPTPVPTEGNDPSASPSRTPSRSPSSSPSSSPSVQPSLSKAPSRSPSSIPSSQPSLSANPT</sequence>
<organism evidence="3 4">
    <name type="scientific">Seminavis robusta</name>
    <dbReference type="NCBI Taxonomy" id="568900"/>
    <lineage>
        <taxon>Eukaryota</taxon>
        <taxon>Sar</taxon>
        <taxon>Stramenopiles</taxon>
        <taxon>Ochrophyta</taxon>
        <taxon>Bacillariophyta</taxon>
        <taxon>Bacillariophyceae</taxon>
        <taxon>Bacillariophycidae</taxon>
        <taxon>Naviculales</taxon>
        <taxon>Naviculaceae</taxon>
        <taxon>Seminavis</taxon>
    </lineage>
</organism>
<feature type="transmembrane region" description="Helical" evidence="2">
    <location>
        <begin position="52"/>
        <end position="69"/>
    </location>
</feature>
<keyword evidence="4" id="KW-1185">Reference proteome</keyword>
<feature type="compositionally biased region" description="Polar residues" evidence="1">
    <location>
        <begin position="148"/>
        <end position="163"/>
    </location>
</feature>
<keyword evidence="2" id="KW-0812">Transmembrane</keyword>
<feature type="region of interest" description="Disordered" evidence="1">
    <location>
        <begin position="258"/>
        <end position="364"/>
    </location>
</feature>
<keyword evidence="2" id="KW-0472">Membrane</keyword>
<feature type="region of interest" description="Disordered" evidence="1">
    <location>
        <begin position="1"/>
        <end position="46"/>
    </location>
</feature>
<name>A0A9N8EMA6_9STRA</name>
<dbReference type="EMBL" id="CAICTM010001448">
    <property type="protein sequence ID" value="CAB9523742.1"/>
    <property type="molecule type" value="Genomic_DNA"/>
</dbReference>
<feature type="compositionally biased region" description="Basic residues" evidence="1">
    <location>
        <begin position="181"/>
        <end position="195"/>
    </location>
</feature>
<dbReference type="AlphaFoldDB" id="A0A9N8EMA6"/>
<feature type="compositionally biased region" description="Gly residues" evidence="1">
    <location>
        <begin position="269"/>
        <end position="283"/>
    </location>
</feature>
<proteinExistence type="predicted"/>
<feature type="region of interest" description="Disordered" evidence="1">
    <location>
        <begin position="93"/>
        <end position="207"/>
    </location>
</feature>
<evidence type="ECO:0000256" key="1">
    <source>
        <dbReference type="SAM" id="MobiDB-lite"/>
    </source>
</evidence>